<dbReference type="InterPro" id="IPR003409">
    <property type="entry name" value="MORN"/>
</dbReference>
<dbReference type="SMART" id="SM00698">
    <property type="entry name" value="MORN"/>
    <property type="match status" value="12"/>
</dbReference>
<accession>A0A0B5J0M3</accession>
<feature type="domain" description="F-box" evidence="2">
    <location>
        <begin position="31"/>
        <end position="78"/>
    </location>
</feature>
<dbReference type="KEGG" id="vg:23461936"/>
<dbReference type="GeneID" id="23461936"/>
<dbReference type="Pfam" id="PF12937">
    <property type="entry name" value="F-box-like"/>
    <property type="match status" value="1"/>
</dbReference>
<keyword evidence="1" id="KW-0677">Repeat</keyword>
<dbReference type="RefSeq" id="YP_009119254.1">
    <property type="nucleotide sequence ID" value="NC_026440.1"/>
</dbReference>
<dbReference type="SUPFAM" id="SSF81383">
    <property type="entry name" value="F-box domain"/>
    <property type="match status" value="1"/>
</dbReference>
<evidence type="ECO:0000259" key="2">
    <source>
        <dbReference type="Pfam" id="PF12937"/>
    </source>
</evidence>
<name>A0A0B5J0M3_9VIRU</name>
<reference evidence="3 4" key="1">
    <citation type="journal article" date="2015" name="Parasitol. Res.">
        <title>Viruses in close associations with free-living amoebae.</title>
        <authorList>
            <person name="Scheid P."/>
        </authorList>
    </citation>
    <scope>NUCLEOTIDE SEQUENCE [LARGE SCALE GENOMIC DNA]</scope>
    <source>
        <strain evidence="3">KlaHel</strain>
    </source>
</reference>
<dbReference type="SUPFAM" id="SSF82185">
    <property type="entry name" value="Histone H3 K4-specific methyltransferase SET7/9 N-terminal domain"/>
    <property type="match status" value="3"/>
</dbReference>
<proteinExistence type="predicted"/>
<sequence length="541" mass="59261">MSKKIEAVEGARRGLGNSPDDVDEHVTETPFDRLPDEIVVAIIVALGDDLPTVVRCAQTCKRHHVLAMDAVVWRPLCESRFGPPLHRRFLDVGKTWRWLCEAQARVTDGDTRGPQTGAMLVVVGFAQWIYWGDVVDGMPEGYGLALPLPQNRTRCPARVPDDSVTCQQQGHYEGYWHDGKRHGYGVEVTGDGRSYAGQWEAGKYHGYGVCTDPGESVYNGAWCAGYRCGHGSIAYSNGDRYEGNWHAHQPHGHGVYTWASGATYEGAWQYDTRHGHGSFIGADGMRYDGDWENDRMHGCGSMVYVDGCHYTGDWSTGKRHGYGLYTCTQGSRYDGQWQDDAPHGYGESVTPHRTYRGLYRRGQKHDYGVMVFSDGAVYEGQWADDMPTGYGTLRRPDNSSYHGWWVGGREDGQGVQRWGDGSEYVGAFRGGRPHGTGVHIRGDGQRTVTTEDATGAIHAIATRPDGFRYEGGWDPPVGSSGQGTCVYADGSCIVGTWSGATALAGEVTLHGPTCTTESSCEACVVMGKKALPKSQHLTPDP</sequence>
<evidence type="ECO:0000313" key="4">
    <source>
        <dbReference type="Proteomes" id="UP000202511"/>
    </source>
</evidence>
<dbReference type="PANTHER" id="PTHR23084">
    <property type="entry name" value="PHOSPHATIDYLINOSITOL-4-PHOSPHATE 5-KINASE RELATED"/>
    <property type="match status" value="1"/>
</dbReference>
<dbReference type="InterPro" id="IPR036047">
    <property type="entry name" value="F-box-like_dom_sf"/>
</dbReference>
<dbReference type="EMBL" id="KP136319">
    <property type="protein sequence ID" value="AJF97019.1"/>
    <property type="molecule type" value="Genomic_DNA"/>
</dbReference>
<dbReference type="Gene3D" id="2.20.110.10">
    <property type="entry name" value="Histone H3 K4-specific methyltransferase SET7/9 N-terminal domain"/>
    <property type="match status" value="5"/>
</dbReference>
<evidence type="ECO:0000313" key="3">
    <source>
        <dbReference type="EMBL" id="AJF97019.1"/>
    </source>
</evidence>
<dbReference type="Gene3D" id="1.20.1280.50">
    <property type="match status" value="1"/>
</dbReference>
<dbReference type="InterPro" id="IPR001810">
    <property type="entry name" value="F-box_dom"/>
</dbReference>
<dbReference type="Proteomes" id="UP000202511">
    <property type="component" value="Segment"/>
</dbReference>
<protein>
    <submittedName>
        <fullName evidence="3">Morn repeat protein</fullName>
    </submittedName>
</protein>
<dbReference type="PANTHER" id="PTHR23084:SF263">
    <property type="entry name" value="MORN REPEAT-CONTAINING PROTEIN 1"/>
    <property type="match status" value="1"/>
</dbReference>
<dbReference type="Pfam" id="PF02493">
    <property type="entry name" value="MORN"/>
    <property type="match status" value="13"/>
</dbReference>
<evidence type="ECO:0000256" key="1">
    <source>
        <dbReference type="ARBA" id="ARBA00022737"/>
    </source>
</evidence>
<organism evidence="3 4">
    <name type="scientific">Pandoravirus inopinatum</name>
    <dbReference type="NCBI Taxonomy" id="1605721"/>
    <lineage>
        <taxon>Viruses</taxon>
        <taxon>Pandoravirus</taxon>
    </lineage>
</organism>